<keyword evidence="7 9" id="KW-0472">Membrane</keyword>
<evidence type="ECO:0000313" key="12">
    <source>
        <dbReference type="Proteomes" id="UP001054902"/>
    </source>
</evidence>
<accession>A0AAD3DCX5</accession>
<dbReference type="PANTHER" id="PTHR22950">
    <property type="entry name" value="AMINO ACID TRANSPORTER"/>
    <property type="match status" value="1"/>
</dbReference>
<feature type="transmembrane region" description="Helical" evidence="9">
    <location>
        <begin position="808"/>
        <end position="827"/>
    </location>
</feature>
<feature type="transmembrane region" description="Helical" evidence="9">
    <location>
        <begin position="164"/>
        <end position="180"/>
    </location>
</feature>
<dbReference type="AlphaFoldDB" id="A0AAD3DCX5"/>
<evidence type="ECO:0000256" key="8">
    <source>
        <dbReference type="SAM" id="MobiDB-lite"/>
    </source>
</evidence>
<evidence type="ECO:0000256" key="9">
    <source>
        <dbReference type="SAM" id="Phobius"/>
    </source>
</evidence>
<evidence type="ECO:0000256" key="2">
    <source>
        <dbReference type="ARBA" id="ARBA00008066"/>
    </source>
</evidence>
<evidence type="ECO:0000256" key="6">
    <source>
        <dbReference type="ARBA" id="ARBA00022989"/>
    </source>
</evidence>
<feature type="region of interest" description="Disordered" evidence="8">
    <location>
        <begin position="1"/>
        <end position="20"/>
    </location>
</feature>
<keyword evidence="5" id="KW-0029">Amino-acid transport</keyword>
<evidence type="ECO:0000256" key="7">
    <source>
        <dbReference type="ARBA" id="ARBA00023136"/>
    </source>
</evidence>
<protein>
    <recommendedName>
        <fullName evidence="10">Amino acid transporter transmembrane domain-containing protein</fullName>
    </recommendedName>
</protein>
<evidence type="ECO:0000313" key="11">
    <source>
        <dbReference type="EMBL" id="GFH62154.1"/>
    </source>
</evidence>
<feature type="transmembrane region" description="Helical" evidence="9">
    <location>
        <begin position="271"/>
        <end position="293"/>
    </location>
</feature>
<evidence type="ECO:0000256" key="4">
    <source>
        <dbReference type="ARBA" id="ARBA00022692"/>
    </source>
</evidence>
<evidence type="ECO:0000256" key="3">
    <source>
        <dbReference type="ARBA" id="ARBA00022448"/>
    </source>
</evidence>
<feature type="compositionally biased region" description="Acidic residues" evidence="8">
    <location>
        <begin position="688"/>
        <end position="708"/>
    </location>
</feature>
<dbReference type="EMBL" id="BLLK01000079">
    <property type="protein sequence ID" value="GFH62154.1"/>
    <property type="molecule type" value="Genomic_DNA"/>
</dbReference>
<comment type="subcellular location">
    <subcellularLocation>
        <location evidence="1">Membrane</location>
        <topology evidence="1">Multi-pass membrane protein</topology>
    </subcellularLocation>
</comment>
<evidence type="ECO:0000256" key="1">
    <source>
        <dbReference type="ARBA" id="ARBA00004141"/>
    </source>
</evidence>
<evidence type="ECO:0000256" key="5">
    <source>
        <dbReference type="ARBA" id="ARBA00022970"/>
    </source>
</evidence>
<gene>
    <name evidence="11" type="ORF">CTEN210_18630</name>
</gene>
<feature type="transmembrane region" description="Helical" evidence="9">
    <location>
        <begin position="192"/>
        <end position="212"/>
    </location>
</feature>
<sequence>MSMRSINADRKRAASPFFAPQPPRSHLLTTPGGHISRVKDVDETPKSSVMGASFNLINGIVGAGIVGIPFAINQCSLILGVFTVILFAVLTVKSLRLLVETAKHVDVSTYERLAEASFGKAGFNSISIAMFIMSYGAMVGYLMIIKTNLSYLLGVDEENKELRRAVLVVASLLVIMPLSLQRDMSNLSKTSAISVTFDIILVGIIAVFSPVKESVSEAGGIKQLLEDSTPDISTFFTGIGVLCFAFVCQHSAFIIAASLENPTRERWNKVTGLALGTCCFLATVMGICGYLGFMDDTNGDILENLGEAALSRGGSFQMASNIARGLLSTTMFFVYPMELFVARHVCVVMFFKGRRAHEGDDHSVLARKDRRVSVTVFLYIISIVPALLCDDLGSVFSISGSLGGAFLSYVGPGITYIAVHGEDLLELASQYWDYVPKQMYSDGDTSLISTPTTLSTVSAPRRILHPESPKRNDEETGLLGRKAIPAEKGCFRRGFDCIMWYLLGMPIWCKVALYGKENLKKHKESEALKSPMPYALGKIVHQSKPMFRSHLMRPNLGRPNDSDDDSTPGRRGKLVRTFSNPTMYEGGNTREAFRNLPNAASIKLPPLVPAPKKSKVGFSLGPEHSAANEKVALDRSNPISQSSFSSASFEVMRDGHQTSYGSTSNKILQEVKEIKRHSSSGGASGVSEIDDQASLDDGLTFDDGEEASEGSSVYIGDDDENDDTLELLSRHSDDSEELRSIQNMRQKPIVSSVKLVDKIPDLDKVKVNPDVKRRMRTSGLIASIQAEKNATDEGEDDPQDDMPSIFDFFIAVTYIMFGAIAACAGLWSSL</sequence>
<dbReference type="GO" id="GO:0016020">
    <property type="term" value="C:membrane"/>
    <property type="evidence" value="ECO:0007669"/>
    <property type="project" value="UniProtKB-SubCell"/>
</dbReference>
<proteinExistence type="inferred from homology"/>
<feature type="region of interest" description="Disordered" evidence="8">
    <location>
        <begin position="674"/>
        <end position="721"/>
    </location>
</feature>
<feature type="transmembrane region" description="Helical" evidence="9">
    <location>
        <begin position="54"/>
        <end position="72"/>
    </location>
</feature>
<feature type="transmembrane region" description="Helical" evidence="9">
    <location>
        <begin position="332"/>
        <end position="351"/>
    </location>
</feature>
<feature type="transmembrane region" description="Helical" evidence="9">
    <location>
        <begin position="78"/>
        <end position="99"/>
    </location>
</feature>
<evidence type="ECO:0000259" key="10">
    <source>
        <dbReference type="Pfam" id="PF01490"/>
    </source>
</evidence>
<dbReference type="InterPro" id="IPR013057">
    <property type="entry name" value="AA_transpt_TM"/>
</dbReference>
<feature type="transmembrane region" description="Helical" evidence="9">
    <location>
        <begin position="372"/>
        <end position="388"/>
    </location>
</feature>
<comment type="similarity">
    <text evidence="2">Belongs to the amino acid/polyamine transporter 2 family.</text>
</comment>
<keyword evidence="6 9" id="KW-1133">Transmembrane helix</keyword>
<keyword evidence="4 9" id="KW-0812">Transmembrane</keyword>
<name>A0AAD3DCX5_9STRA</name>
<dbReference type="Proteomes" id="UP001054902">
    <property type="component" value="Unassembled WGS sequence"/>
</dbReference>
<feature type="region of interest" description="Disordered" evidence="8">
    <location>
        <begin position="550"/>
        <end position="574"/>
    </location>
</feature>
<reference evidence="11 12" key="1">
    <citation type="journal article" date="2021" name="Sci. Rep.">
        <title>The genome of the diatom Chaetoceros tenuissimus carries an ancient integrated fragment of an extant virus.</title>
        <authorList>
            <person name="Hongo Y."/>
            <person name="Kimura K."/>
            <person name="Takaki Y."/>
            <person name="Yoshida Y."/>
            <person name="Baba S."/>
            <person name="Kobayashi G."/>
            <person name="Nagasaki K."/>
            <person name="Hano T."/>
            <person name="Tomaru Y."/>
        </authorList>
    </citation>
    <scope>NUCLEOTIDE SEQUENCE [LARGE SCALE GENOMIC DNA]</scope>
    <source>
        <strain evidence="11 12">NIES-3715</strain>
    </source>
</reference>
<comment type="caution">
    <text evidence="11">The sequence shown here is derived from an EMBL/GenBank/DDBJ whole genome shotgun (WGS) entry which is preliminary data.</text>
</comment>
<dbReference type="Pfam" id="PF01490">
    <property type="entry name" value="Aa_trans"/>
    <property type="match status" value="1"/>
</dbReference>
<keyword evidence="3" id="KW-0813">Transport</keyword>
<dbReference type="GO" id="GO:0015179">
    <property type="term" value="F:L-amino acid transmembrane transporter activity"/>
    <property type="evidence" value="ECO:0007669"/>
    <property type="project" value="TreeGrafter"/>
</dbReference>
<feature type="transmembrane region" description="Helical" evidence="9">
    <location>
        <begin position="232"/>
        <end position="259"/>
    </location>
</feature>
<feature type="domain" description="Amino acid transporter transmembrane" evidence="10">
    <location>
        <begin position="46"/>
        <end position="425"/>
    </location>
</feature>
<organism evidence="11 12">
    <name type="scientific">Chaetoceros tenuissimus</name>
    <dbReference type="NCBI Taxonomy" id="426638"/>
    <lineage>
        <taxon>Eukaryota</taxon>
        <taxon>Sar</taxon>
        <taxon>Stramenopiles</taxon>
        <taxon>Ochrophyta</taxon>
        <taxon>Bacillariophyta</taxon>
        <taxon>Coscinodiscophyceae</taxon>
        <taxon>Chaetocerotophycidae</taxon>
        <taxon>Chaetocerotales</taxon>
        <taxon>Chaetocerotaceae</taxon>
        <taxon>Chaetoceros</taxon>
    </lineage>
</organism>
<feature type="transmembrane region" description="Helical" evidence="9">
    <location>
        <begin position="120"/>
        <end position="144"/>
    </location>
</feature>
<keyword evidence="12" id="KW-1185">Reference proteome</keyword>
<dbReference type="PANTHER" id="PTHR22950:SF458">
    <property type="entry name" value="SODIUM-COUPLED NEUTRAL AMINO ACID TRANSPORTER 11-RELATED"/>
    <property type="match status" value="1"/>
</dbReference>